<dbReference type="Proteomes" id="UP001157439">
    <property type="component" value="Unassembled WGS sequence"/>
</dbReference>
<keyword evidence="2" id="KW-1185">Reference proteome</keyword>
<dbReference type="AlphaFoldDB" id="A0AA37TL35"/>
<dbReference type="RefSeq" id="WP_095497189.1">
    <property type="nucleotide sequence ID" value="NZ_BSPO01000002.1"/>
</dbReference>
<organism evidence="1 2">
    <name type="scientific">Paraferrimonas haliotis</name>
    <dbReference type="NCBI Taxonomy" id="2013866"/>
    <lineage>
        <taxon>Bacteria</taxon>
        <taxon>Pseudomonadati</taxon>
        <taxon>Pseudomonadota</taxon>
        <taxon>Gammaproteobacteria</taxon>
        <taxon>Alteromonadales</taxon>
        <taxon>Ferrimonadaceae</taxon>
        <taxon>Paraferrimonas</taxon>
    </lineage>
</organism>
<reference evidence="1 2" key="1">
    <citation type="journal article" date="2014" name="Int. J. Syst. Evol. Microbiol.">
        <title>Complete genome sequence of Corynebacterium casei LMG S-19264T (=DSM 44701T), isolated from a smear-ripened cheese.</title>
        <authorList>
            <consortium name="US DOE Joint Genome Institute (JGI-PGF)"/>
            <person name="Walter F."/>
            <person name="Albersmeier A."/>
            <person name="Kalinowski J."/>
            <person name="Ruckert C."/>
        </authorList>
    </citation>
    <scope>NUCLEOTIDE SEQUENCE [LARGE SCALE GENOMIC DNA]</scope>
    <source>
        <strain evidence="1 2">NBRC 112785</strain>
    </source>
</reference>
<evidence type="ECO:0000313" key="2">
    <source>
        <dbReference type="Proteomes" id="UP001157439"/>
    </source>
</evidence>
<sequence length="108" mass="12252">MAKCVFEIKVNHEMRALTALADSLHGEMLRLPPQMAEDAKKIEQKLIEAKQAHETFQVRPFNADWLPTKAGANNGMEIDIISVPSKAFLDLMDAVIRRDVGYFKRNNL</sequence>
<name>A0AA37TL35_9GAMM</name>
<comment type="caution">
    <text evidence="1">The sequence shown here is derived from an EMBL/GenBank/DDBJ whole genome shotgun (WGS) entry which is preliminary data.</text>
</comment>
<dbReference type="EMBL" id="BSPO01000002">
    <property type="protein sequence ID" value="GLS83249.1"/>
    <property type="molecule type" value="Genomic_DNA"/>
</dbReference>
<protein>
    <submittedName>
        <fullName evidence="1">Uncharacterized protein</fullName>
    </submittedName>
</protein>
<evidence type="ECO:0000313" key="1">
    <source>
        <dbReference type="EMBL" id="GLS83249.1"/>
    </source>
</evidence>
<accession>A0AA37TL35</accession>
<gene>
    <name evidence="1" type="ORF">GCM10007894_12260</name>
</gene>
<proteinExistence type="predicted"/>